<evidence type="ECO:0000256" key="3">
    <source>
        <dbReference type="ARBA" id="ARBA00022692"/>
    </source>
</evidence>
<keyword evidence="2" id="KW-0349">Heme</keyword>
<evidence type="ECO:0008006" key="11">
    <source>
        <dbReference type="Google" id="ProtNLM"/>
    </source>
</evidence>
<keyword evidence="10" id="KW-1185">Reference proteome</keyword>
<dbReference type="Proteomes" id="UP001283361">
    <property type="component" value="Unassembled WGS sequence"/>
</dbReference>
<keyword evidence="6" id="KW-0408">Iron</keyword>
<name>A0AAE1B670_9GAST</name>
<dbReference type="SUPFAM" id="SSF81343">
    <property type="entry name" value="Fumarate reductase respiratory complex transmembrane subunits"/>
    <property type="match status" value="1"/>
</dbReference>
<gene>
    <name evidence="9" type="ORF">RRG08_015095</name>
</gene>
<protein>
    <recommendedName>
        <fullName evidence="11">Succinate dehydrogenase cytochrome b560 subunit, mitochondrial</fullName>
    </recommendedName>
</protein>
<dbReference type="PANTHER" id="PTHR10978">
    <property type="entry name" value="SUCCINATE DEHYDROGENASE CYTOCHROME B560 SUBUNIT"/>
    <property type="match status" value="1"/>
</dbReference>
<dbReference type="GO" id="GO:0005739">
    <property type="term" value="C:mitochondrion"/>
    <property type="evidence" value="ECO:0007669"/>
    <property type="project" value="GOC"/>
</dbReference>
<comment type="subcellular location">
    <subcellularLocation>
        <location evidence="1">Membrane</location>
        <topology evidence="1">Multi-pass membrane protein</topology>
    </subcellularLocation>
</comment>
<dbReference type="Pfam" id="PF01127">
    <property type="entry name" value="Sdh_cyt"/>
    <property type="match status" value="1"/>
</dbReference>
<feature type="transmembrane region" description="Helical" evidence="8">
    <location>
        <begin position="80"/>
        <end position="101"/>
    </location>
</feature>
<dbReference type="Gene3D" id="1.20.5.540">
    <property type="entry name" value="Single helix bin"/>
    <property type="match status" value="1"/>
</dbReference>
<evidence type="ECO:0000256" key="2">
    <source>
        <dbReference type="ARBA" id="ARBA00022617"/>
    </source>
</evidence>
<dbReference type="InterPro" id="IPR034804">
    <property type="entry name" value="SQR/QFR_C/D"/>
</dbReference>
<accession>A0AAE1B670</accession>
<dbReference type="Gene3D" id="1.20.1300.10">
    <property type="entry name" value="Fumarate reductase/succinate dehydrogenase, transmembrane subunit"/>
    <property type="match status" value="1"/>
</dbReference>
<dbReference type="GO" id="GO:0046872">
    <property type="term" value="F:metal ion binding"/>
    <property type="evidence" value="ECO:0007669"/>
    <property type="project" value="UniProtKB-KW"/>
</dbReference>
<feature type="transmembrane region" description="Helical" evidence="8">
    <location>
        <begin position="155"/>
        <end position="175"/>
    </location>
</feature>
<dbReference type="PROSITE" id="PS01000">
    <property type="entry name" value="SDH_CYT_1"/>
    <property type="match status" value="1"/>
</dbReference>
<dbReference type="InterPro" id="IPR018495">
    <property type="entry name" value="Succ_DH_cyt_bsu_CS"/>
</dbReference>
<keyword evidence="3 8" id="KW-0812">Transmembrane</keyword>
<evidence type="ECO:0000313" key="9">
    <source>
        <dbReference type="EMBL" id="KAK3800134.1"/>
    </source>
</evidence>
<evidence type="ECO:0000256" key="8">
    <source>
        <dbReference type="SAM" id="Phobius"/>
    </source>
</evidence>
<dbReference type="GO" id="GO:0016020">
    <property type="term" value="C:membrane"/>
    <property type="evidence" value="ECO:0007669"/>
    <property type="project" value="UniProtKB-SubCell"/>
</dbReference>
<dbReference type="GO" id="GO:0009055">
    <property type="term" value="F:electron transfer activity"/>
    <property type="evidence" value="ECO:0007669"/>
    <property type="project" value="InterPro"/>
</dbReference>
<dbReference type="CDD" id="cd03499">
    <property type="entry name" value="SQR_TypeC_SdhC"/>
    <property type="match status" value="1"/>
</dbReference>
<evidence type="ECO:0000256" key="4">
    <source>
        <dbReference type="ARBA" id="ARBA00022723"/>
    </source>
</evidence>
<keyword evidence="5 8" id="KW-1133">Transmembrane helix</keyword>
<dbReference type="NCBIfam" id="TIGR02970">
    <property type="entry name" value="succ_dehyd_cytB"/>
    <property type="match status" value="1"/>
</dbReference>
<evidence type="ECO:0000256" key="6">
    <source>
        <dbReference type="ARBA" id="ARBA00023004"/>
    </source>
</evidence>
<evidence type="ECO:0000256" key="7">
    <source>
        <dbReference type="ARBA" id="ARBA00023136"/>
    </source>
</evidence>
<evidence type="ECO:0000256" key="5">
    <source>
        <dbReference type="ARBA" id="ARBA00022989"/>
    </source>
</evidence>
<feature type="transmembrane region" description="Helical" evidence="8">
    <location>
        <begin position="113"/>
        <end position="135"/>
    </location>
</feature>
<reference evidence="9" key="1">
    <citation type="journal article" date="2023" name="G3 (Bethesda)">
        <title>A reference genome for the long-term kleptoplast-retaining sea slug Elysia crispata morphotype clarki.</title>
        <authorList>
            <person name="Eastman K.E."/>
            <person name="Pendleton A.L."/>
            <person name="Shaikh M.A."/>
            <person name="Suttiyut T."/>
            <person name="Ogas R."/>
            <person name="Tomko P."/>
            <person name="Gavelis G."/>
            <person name="Widhalm J.R."/>
            <person name="Wisecaver J.H."/>
        </authorList>
    </citation>
    <scope>NUCLEOTIDE SEQUENCE</scope>
    <source>
        <strain evidence="9">ECLA1</strain>
    </source>
</reference>
<dbReference type="GO" id="GO:0006121">
    <property type="term" value="P:mitochondrial electron transport, succinate to ubiquinone"/>
    <property type="evidence" value="ECO:0007669"/>
    <property type="project" value="TreeGrafter"/>
</dbReference>
<evidence type="ECO:0000256" key="1">
    <source>
        <dbReference type="ARBA" id="ARBA00004141"/>
    </source>
</evidence>
<sequence>MIGYDCGEQCGRRTGSFARSSCLLKQTSMLIPKRSTMATTAYEEMRNFWARNRKLNRPLSPFLTVYKPHLAMMTSLTHRVTGVVMQVALTGGSIILLCLPGDFRQNLEYVRQLSLGPIIIIAFKYILAFPVVYHFLNGIRHLAWDAGYGFSLKTLYKSGYFVMALTAVITTYFVFGIKCNAL</sequence>
<keyword evidence="4" id="KW-0479">Metal-binding</keyword>
<keyword evidence="7 8" id="KW-0472">Membrane</keyword>
<comment type="caution">
    <text evidence="9">The sequence shown here is derived from an EMBL/GenBank/DDBJ whole genome shotgun (WGS) entry which is preliminary data.</text>
</comment>
<organism evidence="9 10">
    <name type="scientific">Elysia crispata</name>
    <name type="common">lettuce slug</name>
    <dbReference type="NCBI Taxonomy" id="231223"/>
    <lineage>
        <taxon>Eukaryota</taxon>
        <taxon>Metazoa</taxon>
        <taxon>Spiralia</taxon>
        <taxon>Lophotrochozoa</taxon>
        <taxon>Mollusca</taxon>
        <taxon>Gastropoda</taxon>
        <taxon>Heterobranchia</taxon>
        <taxon>Euthyneura</taxon>
        <taxon>Panpulmonata</taxon>
        <taxon>Sacoglossa</taxon>
        <taxon>Placobranchoidea</taxon>
        <taxon>Plakobranchidae</taxon>
        <taxon>Elysia</taxon>
    </lineage>
</organism>
<dbReference type="PROSITE" id="PS01001">
    <property type="entry name" value="SDH_CYT_2"/>
    <property type="match status" value="1"/>
</dbReference>
<dbReference type="InterPro" id="IPR000701">
    <property type="entry name" value="SuccDH_FuR_B_TM-su"/>
</dbReference>
<dbReference type="PANTHER" id="PTHR10978:SF5">
    <property type="entry name" value="SUCCINATE DEHYDROGENASE CYTOCHROME B560 SUBUNIT, MITOCHONDRIAL"/>
    <property type="match status" value="1"/>
</dbReference>
<dbReference type="InterPro" id="IPR014314">
    <property type="entry name" value="Succ_DH_cytb556"/>
</dbReference>
<dbReference type="EMBL" id="JAWDGP010000502">
    <property type="protein sequence ID" value="KAK3800134.1"/>
    <property type="molecule type" value="Genomic_DNA"/>
</dbReference>
<dbReference type="AlphaFoldDB" id="A0AAE1B670"/>
<evidence type="ECO:0000313" key="10">
    <source>
        <dbReference type="Proteomes" id="UP001283361"/>
    </source>
</evidence>
<dbReference type="GO" id="GO:0006099">
    <property type="term" value="P:tricarboxylic acid cycle"/>
    <property type="evidence" value="ECO:0007669"/>
    <property type="project" value="InterPro"/>
</dbReference>
<proteinExistence type="predicted"/>